<comment type="subcellular location">
    <subcellularLocation>
        <location evidence="1">Membrane</location>
    </subcellularLocation>
</comment>
<dbReference type="PANTHER" id="PTHR23412">
    <property type="entry name" value="STEREOCILIN RELATED"/>
    <property type="match status" value="1"/>
</dbReference>
<keyword evidence="5" id="KW-0472">Membrane</keyword>
<dbReference type="Pfam" id="PF06060">
    <property type="entry name" value="Mesothelin"/>
    <property type="match status" value="1"/>
</dbReference>
<evidence type="ECO:0000313" key="7">
    <source>
        <dbReference type="Ensembl" id="ENSCCRP00015055978.1"/>
    </source>
</evidence>
<evidence type="ECO:0000256" key="1">
    <source>
        <dbReference type="ARBA" id="ARBA00004370"/>
    </source>
</evidence>
<organism evidence="7 8">
    <name type="scientific">Cyprinus carpio</name>
    <name type="common">Common carp</name>
    <dbReference type="NCBI Taxonomy" id="7962"/>
    <lineage>
        <taxon>Eukaryota</taxon>
        <taxon>Metazoa</taxon>
        <taxon>Chordata</taxon>
        <taxon>Craniata</taxon>
        <taxon>Vertebrata</taxon>
        <taxon>Euteleostomi</taxon>
        <taxon>Actinopterygii</taxon>
        <taxon>Neopterygii</taxon>
        <taxon>Teleostei</taxon>
        <taxon>Ostariophysi</taxon>
        <taxon>Cypriniformes</taxon>
        <taxon>Cyprinidae</taxon>
        <taxon>Cyprininae</taxon>
        <taxon>Cyprinus</taxon>
    </lineage>
</organism>
<evidence type="ECO:0000313" key="8">
    <source>
        <dbReference type="Proteomes" id="UP000694700"/>
    </source>
</evidence>
<dbReference type="GO" id="GO:0016020">
    <property type="term" value="C:membrane"/>
    <property type="evidence" value="ECO:0007669"/>
    <property type="project" value="UniProtKB-SubCell"/>
</dbReference>
<dbReference type="InterPro" id="IPR026664">
    <property type="entry name" value="Stereocilin-rel"/>
</dbReference>
<dbReference type="AlphaFoldDB" id="A0A8C1VRP7"/>
<keyword evidence="4" id="KW-0130">Cell adhesion</keyword>
<comment type="similarity">
    <text evidence="2">Belongs to the mesothelin family.</text>
</comment>
<name>A0A8C1VRP7_CYPCA</name>
<dbReference type="Ensembl" id="ENSCCRT00015057838.1">
    <property type="protein sequence ID" value="ENSCCRP00015055978.1"/>
    <property type="gene ID" value="ENSCCRG00015023027.1"/>
</dbReference>
<protein>
    <submittedName>
        <fullName evidence="7">Si:ch211-188p14.4</fullName>
    </submittedName>
</protein>
<reference evidence="7" key="1">
    <citation type="submission" date="2025-08" db="UniProtKB">
        <authorList>
            <consortium name="Ensembl"/>
        </authorList>
    </citation>
    <scope>IDENTIFICATION</scope>
</reference>
<evidence type="ECO:0000256" key="2">
    <source>
        <dbReference type="ARBA" id="ARBA00011016"/>
    </source>
</evidence>
<dbReference type="GO" id="GO:0007160">
    <property type="term" value="P:cell-matrix adhesion"/>
    <property type="evidence" value="ECO:0007669"/>
    <property type="project" value="TreeGrafter"/>
</dbReference>
<dbReference type="GO" id="GO:0009986">
    <property type="term" value="C:cell surface"/>
    <property type="evidence" value="ECO:0007669"/>
    <property type="project" value="TreeGrafter"/>
</dbReference>
<evidence type="ECO:0000256" key="5">
    <source>
        <dbReference type="ARBA" id="ARBA00023136"/>
    </source>
</evidence>
<proteinExistence type="inferred from homology"/>
<dbReference type="InterPro" id="IPR010335">
    <property type="entry name" value="Mesothelin"/>
</dbReference>
<dbReference type="PANTHER" id="PTHR23412:SF6">
    <property type="entry name" value="MESOTHELIN"/>
    <property type="match status" value="1"/>
</dbReference>
<keyword evidence="6" id="KW-0325">Glycoprotein</keyword>
<evidence type="ECO:0000256" key="4">
    <source>
        <dbReference type="ARBA" id="ARBA00022889"/>
    </source>
</evidence>
<evidence type="ECO:0000256" key="3">
    <source>
        <dbReference type="ARBA" id="ARBA00022729"/>
    </source>
</evidence>
<keyword evidence="3" id="KW-0732">Signal</keyword>
<sequence length="555" mass="61947">ILSAPEILQLVYVMKIVSIDETKVIENVPDVLAGSIPRILLIPQESVNVTVINQKQWTQEQAVMLFGSVASVSENTEELSEELLQGFTCTSVQTLAQPKVKQLVKACRHRPGRQKVQLKESQLMCMYNYMKDETSPSFTDLPSDILLYYNYEKVEEANCRSYFSAVGTADYSVLSSVLDKQKTLFNNAQSCLGISGQRLSRDHVEVLGNLTCTLDPVYIQNSDPAIIESLKKCHDLSDAQISAVQLLLLSGETVYGNSSAWDQQTLERLDTLPLYFTDDFWSRFSAVRTKYMKVFMPFLRTRNTEKPKLKKLFKNCNAELDARTRIGRSADCTAGNITEATIADASFPFGYTAAQFDACMSARVLRDNLAAVSEKVDDNDFQGIILSKLKQVYPAGLSDSTLQLLASVSRQATVDEIRTWSITSIDTLTALMDSNNGEWNKDKSKEVILRYLSVAGHTLGTNELNVIGSNICALNILTLQSITARALSNAEVLDLSSCSYEQKSVLYSTAKSSFSAQRSNSPIYFHLISPYLGKTHTYTQRYLIYSEGFYRSDVC</sequence>
<accession>A0A8C1VRP7</accession>
<dbReference type="Proteomes" id="UP000694700">
    <property type="component" value="Unplaced"/>
</dbReference>
<evidence type="ECO:0000256" key="6">
    <source>
        <dbReference type="ARBA" id="ARBA00023180"/>
    </source>
</evidence>